<accession>A0A2G9WTK9</accession>
<dbReference type="CDD" id="cd16405">
    <property type="entry name" value="RepB_like_N"/>
    <property type="match status" value="1"/>
</dbReference>
<dbReference type="SUPFAM" id="SSF110849">
    <property type="entry name" value="ParB/Sulfiredoxin"/>
    <property type="match status" value="1"/>
</dbReference>
<evidence type="ECO:0000256" key="1">
    <source>
        <dbReference type="ARBA" id="ARBA00006295"/>
    </source>
</evidence>
<dbReference type="SUPFAM" id="SSF109709">
    <property type="entry name" value="KorB DNA-binding domain-like"/>
    <property type="match status" value="1"/>
</dbReference>
<reference evidence="4 5" key="1">
    <citation type="submission" date="2017-08" db="EMBL/GenBank/DDBJ databases">
        <title>Pleomorphomonas carboxidotrophicus sp. nov., a new mesophilic hydrogenogenic carboxidotroph.</title>
        <authorList>
            <person name="Esquivel-Elizondo S."/>
            <person name="Krajmalnik-Brown R."/>
            <person name="Maldonado J."/>
        </authorList>
    </citation>
    <scope>NUCLEOTIDE SEQUENCE [LARGE SCALE GENOMIC DNA]</scope>
    <source>
        <strain evidence="4 5">SVCO-16</strain>
    </source>
</reference>
<comment type="similarity">
    <text evidence="1">Belongs to the ParB family.</text>
</comment>
<dbReference type="EMBL" id="NQVN01000016">
    <property type="protein sequence ID" value="PIO97622.1"/>
    <property type="molecule type" value="Genomic_DNA"/>
</dbReference>
<evidence type="ECO:0000259" key="3">
    <source>
        <dbReference type="SMART" id="SM00470"/>
    </source>
</evidence>
<dbReference type="NCBIfam" id="TIGR00180">
    <property type="entry name" value="parB_part"/>
    <property type="match status" value="1"/>
</dbReference>
<comment type="caution">
    <text evidence="4">The sequence shown here is derived from an EMBL/GenBank/DDBJ whole genome shotgun (WGS) entry which is preliminary data.</text>
</comment>
<organism evidence="4 5">
    <name type="scientific">Pleomorphomonas carboxyditropha</name>
    <dbReference type="NCBI Taxonomy" id="2023338"/>
    <lineage>
        <taxon>Bacteria</taxon>
        <taxon>Pseudomonadati</taxon>
        <taxon>Pseudomonadota</taxon>
        <taxon>Alphaproteobacteria</taxon>
        <taxon>Hyphomicrobiales</taxon>
        <taxon>Pleomorphomonadaceae</taxon>
        <taxon>Pleomorphomonas</taxon>
    </lineage>
</organism>
<dbReference type="SMART" id="SM00470">
    <property type="entry name" value="ParB"/>
    <property type="match status" value="1"/>
</dbReference>
<dbReference type="OrthoDB" id="7908920at2"/>
<dbReference type="GO" id="GO:0005694">
    <property type="term" value="C:chromosome"/>
    <property type="evidence" value="ECO:0007669"/>
    <property type="project" value="TreeGrafter"/>
</dbReference>
<name>A0A2G9WTK9_9HYPH</name>
<dbReference type="InterPro" id="IPR037972">
    <property type="entry name" value="RepB_N"/>
</dbReference>
<dbReference type="Gene3D" id="1.10.10.2830">
    <property type="match status" value="1"/>
</dbReference>
<keyword evidence="5" id="KW-1185">Reference proteome</keyword>
<proteinExistence type="inferred from homology"/>
<dbReference type="AlphaFoldDB" id="A0A2G9WTK9"/>
<feature type="domain" description="ParB-like N-terminal" evidence="3">
    <location>
        <begin position="74"/>
        <end position="166"/>
    </location>
</feature>
<dbReference type="InterPro" id="IPR011111">
    <property type="entry name" value="Plasmid_RepB"/>
</dbReference>
<sequence length="362" mass="38783">MSKQRDRSRGILGLIDDDEDVSGAPSPADKADASTRALKHMPSGSIKTLESTLTRAEREAEELRRLVASGAQVIELDVSLVQPSPHADRMEDDSAEAFDTLKASIAENGQQVPILVRPHPTDPDRYEAAYGHRRLRAAADLGLTVRAVVKPLTDEQLVLAQGIENSARQDLSWIEQAVFALKLGERGFPQRAIAAALSIQRQNANQMISAARKIPADIIHAIGRAPKVGRPRWLELADRLANGVSPSVRSVLSAPAFSSLPSDERFEALLMAATPDTEVSRPAHVPRLSAATLSLPGGRTVGSFVRGAKAATLKLEDVDFGTWLAERVPALHAEFSAQTGAPTWNPESASVSGTSVGNTPEE</sequence>
<dbReference type="PANTHER" id="PTHR33375">
    <property type="entry name" value="CHROMOSOME-PARTITIONING PROTEIN PARB-RELATED"/>
    <property type="match status" value="1"/>
</dbReference>
<evidence type="ECO:0000256" key="2">
    <source>
        <dbReference type="SAM" id="MobiDB-lite"/>
    </source>
</evidence>
<feature type="region of interest" description="Disordered" evidence="2">
    <location>
        <begin position="1"/>
        <end position="51"/>
    </location>
</feature>
<dbReference type="Gene3D" id="3.90.1530.30">
    <property type="match status" value="1"/>
</dbReference>
<dbReference type="InterPro" id="IPR036086">
    <property type="entry name" value="ParB/Sulfiredoxin_sf"/>
</dbReference>
<protein>
    <submittedName>
        <fullName evidence="4">Plasmid partitioning protein RepB</fullName>
    </submittedName>
</protein>
<dbReference type="NCBIfam" id="TIGR03454">
    <property type="entry name" value="partition_RepB"/>
    <property type="match status" value="1"/>
</dbReference>
<feature type="region of interest" description="Disordered" evidence="2">
    <location>
        <begin position="339"/>
        <end position="362"/>
    </location>
</feature>
<dbReference type="PANTHER" id="PTHR33375:SF1">
    <property type="entry name" value="CHROMOSOME-PARTITIONING PROTEIN PARB-RELATED"/>
    <property type="match status" value="1"/>
</dbReference>
<dbReference type="InterPro" id="IPR050336">
    <property type="entry name" value="Chromosome_partition/occlusion"/>
</dbReference>
<evidence type="ECO:0000313" key="4">
    <source>
        <dbReference type="EMBL" id="PIO97622.1"/>
    </source>
</evidence>
<gene>
    <name evidence="4" type="primary">repB</name>
    <name evidence="4" type="ORF">CJ014_19355</name>
</gene>
<dbReference type="Pfam" id="PF07506">
    <property type="entry name" value="RepB"/>
    <property type="match status" value="1"/>
</dbReference>
<dbReference type="InterPro" id="IPR004437">
    <property type="entry name" value="ParB/RepB/Spo0J"/>
</dbReference>
<dbReference type="Pfam" id="PF02195">
    <property type="entry name" value="ParB_N"/>
    <property type="match status" value="1"/>
</dbReference>
<dbReference type="GO" id="GO:0007059">
    <property type="term" value="P:chromosome segregation"/>
    <property type="evidence" value="ECO:0007669"/>
    <property type="project" value="TreeGrafter"/>
</dbReference>
<dbReference type="RefSeq" id="WP_100082144.1">
    <property type="nucleotide sequence ID" value="NZ_NQVN01000016.1"/>
</dbReference>
<dbReference type="GO" id="GO:0003677">
    <property type="term" value="F:DNA binding"/>
    <property type="evidence" value="ECO:0007669"/>
    <property type="project" value="InterPro"/>
</dbReference>
<evidence type="ECO:0000313" key="5">
    <source>
        <dbReference type="Proteomes" id="UP000231070"/>
    </source>
</evidence>
<dbReference type="InterPro" id="IPR017819">
    <property type="entry name" value="Plasmid_partition_RepB"/>
</dbReference>
<dbReference type="InterPro" id="IPR003115">
    <property type="entry name" value="ParB_N"/>
</dbReference>
<dbReference type="Proteomes" id="UP000231070">
    <property type="component" value="Unassembled WGS sequence"/>
</dbReference>